<dbReference type="PROSITE" id="PS50088">
    <property type="entry name" value="ANK_REPEAT"/>
    <property type="match status" value="1"/>
</dbReference>
<dbReference type="PANTHER" id="PTHR24198">
    <property type="entry name" value="ANKYRIN REPEAT AND PROTEIN KINASE DOMAIN-CONTAINING PROTEIN"/>
    <property type="match status" value="1"/>
</dbReference>
<dbReference type="Proteomes" id="UP000516446">
    <property type="component" value="Chromosome"/>
</dbReference>
<dbReference type="PANTHER" id="PTHR24198:SF165">
    <property type="entry name" value="ANKYRIN REPEAT-CONTAINING PROTEIN-RELATED"/>
    <property type="match status" value="1"/>
</dbReference>
<dbReference type="InterPro" id="IPR036770">
    <property type="entry name" value="Ankyrin_rpt-contain_sf"/>
</dbReference>
<dbReference type="EMBL" id="CP043431">
    <property type="protein sequence ID" value="QNT64459.1"/>
    <property type="molecule type" value="Genomic_DNA"/>
</dbReference>
<organism evidence="3 4">
    <name type="scientific">Weissella koreensis</name>
    <dbReference type="NCBI Taxonomy" id="165096"/>
    <lineage>
        <taxon>Bacteria</taxon>
        <taxon>Bacillati</taxon>
        <taxon>Bacillota</taxon>
        <taxon>Bacilli</taxon>
        <taxon>Lactobacillales</taxon>
        <taxon>Lactobacillaceae</taxon>
        <taxon>Weissella</taxon>
    </lineage>
</organism>
<evidence type="ECO:0000313" key="3">
    <source>
        <dbReference type="EMBL" id="QNT64459.1"/>
    </source>
</evidence>
<dbReference type="Pfam" id="PF00023">
    <property type="entry name" value="Ank"/>
    <property type="match status" value="1"/>
</dbReference>
<dbReference type="SUPFAM" id="SSF48403">
    <property type="entry name" value="Ankyrin repeat"/>
    <property type="match status" value="1"/>
</dbReference>
<dbReference type="InterPro" id="IPR002110">
    <property type="entry name" value="Ankyrin_rpt"/>
</dbReference>
<dbReference type="SMART" id="SM00248">
    <property type="entry name" value="ANK"/>
    <property type="match status" value="4"/>
</dbReference>
<dbReference type="PROSITE" id="PS50297">
    <property type="entry name" value="ANK_REP_REGION"/>
    <property type="match status" value="1"/>
</dbReference>
<keyword evidence="4" id="KW-1185">Reference proteome</keyword>
<protein>
    <submittedName>
        <fullName evidence="3">Ankyrin repeat domain-containing protein</fullName>
    </submittedName>
</protein>
<reference evidence="3 4" key="1">
    <citation type="submission" date="2019-08" db="EMBL/GenBank/DDBJ databases">
        <authorList>
            <person name="Chang H.C."/>
            <person name="Mun S.Y."/>
        </authorList>
    </citation>
    <scope>NUCLEOTIDE SEQUENCE [LARGE SCALE GENOMIC DNA]</scope>
    <source>
        <strain evidence="3 4">SK</strain>
    </source>
</reference>
<dbReference type="Gene3D" id="1.25.40.20">
    <property type="entry name" value="Ankyrin repeat-containing domain"/>
    <property type="match status" value="1"/>
</dbReference>
<gene>
    <name evidence="3" type="ORF">FY536_03855</name>
</gene>
<evidence type="ECO:0000313" key="4">
    <source>
        <dbReference type="Proteomes" id="UP000516446"/>
    </source>
</evidence>
<name>A0A7H1MLX3_9LACO</name>
<keyword evidence="1" id="KW-0677">Repeat</keyword>
<keyword evidence="2" id="KW-0040">ANK repeat</keyword>
<sequence length="251" mass="28425">MNKKVFLVVLGVFLLSGVIYTFFQLKEVTISKDNESSTKVSKIDNKSSRQRNEYRTGDLILAVNQHNLKKVNLIVNTPYYKIDELDSNRNTPLNLAVHNNDVQIAKVLINKGADINLQNDMKDSPYLYAGAEGRTEILREMLKNSQPDLSKHNRYGGNALIPAAEKGHIDNVKLLLDYGQENINYQNNFGYTALIEVVGLRENNQIYQDITRILLQHGADQSITDNSGRTAADYAMQKNSIEILNILNKFH</sequence>
<evidence type="ECO:0000256" key="1">
    <source>
        <dbReference type="ARBA" id="ARBA00022737"/>
    </source>
</evidence>
<proteinExistence type="predicted"/>
<dbReference type="RefSeq" id="WP_006846194.1">
    <property type="nucleotide sequence ID" value="NZ_CP026847.1"/>
</dbReference>
<dbReference type="Pfam" id="PF12796">
    <property type="entry name" value="Ank_2"/>
    <property type="match status" value="1"/>
</dbReference>
<accession>A0A7H1MLX3</accession>
<evidence type="ECO:0000256" key="2">
    <source>
        <dbReference type="ARBA" id="ARBA00023043"/>
    </source>
</evidence>
<dbReference type="AlphaFoldDB" id="A0A7H1MLX3"/>